<accession>A0AAD5QWZ7</accession>
<organism evidence="1 2">
    <name type="scientific">Parelaphostrongylus tenuis</name>
    <name type="common">Meningeal worm</name>
    <dbReference type="NCBI Taxonomy" id="148309"/>
    <lineage>
        <taxon>Eukaryota</taxon>
        <taxon>Metazoa</taxon>
        <taxon>Ecdysozoa</taxon>
        <taxon>Nematoda</taxon>
        <taxon>Chromadorea</taxon>
        <taxon>Rhabditida</taxon>
        <taxon>Rhabditina</taxon>
        <taxon>Rhabditomorpha</taxon>
        <taxon>Strongyloidea</taxon>
        <taxon>Metastrongylidae</taxon>
        <taxon>Parelaphostrongylus</taxon>
    </lineage>
</organism>
<evidence type="ECO:0000313" key="1">
    <source>
        <dbReference type="EMBL" id="KAJ1365259.1"/>
    </source>
</evidence>
<keyword evidence="2" id="KW-1185">Reference proteome</keyword>
<gene>
    <name evidence="1" type="ORF">KIN20_025506</name>
</gene>
<comment type="caution">
    <text evidence="1">The sequence shown here is derived from an EMBL/GenBank/DDBJ whole genome shotgun (WGS) entry which is preliminary data.</text>
</comment>
<evidence type="ECO:0000313" key="2">
    <source>
        <dbReference type="Proteomes" id="UP001196413"/>
    </source>
</evidence>
<dbReference type="Proteomes" id="UP001196413">
    <property type="component" value="Unassembled WGS sequence"/>
</dbReference>
<dbReference type="EMBL" id="JAHQIW010005206">
    <property type="protein sequence ID" value="KAJ1365259.1"/>
    <property type="molecule type" value="Genomic_DNA"/>
</dbReference>
<proteinExistence type="predicted"/>
<protein>
    <submittedName>
        <fullName evidence="1">Uncharacterized protein</fullName>
    </submittedName>
</protein>
<sequence>MDNGFLTQCRVELRKGNVQVFDVLELQARRALLPDAVISAILGQLTVNITYERVRQFPSI</sequence>
<name>A0AAD5QWZ7_PARTN</name>
<reference evidence="1" key="1">
    <citation type="submission" date="2021-06" db="EMBL/GenBank/DDBJ databases">
        <title>Parelaphostrongylus tenuis whole genome reference sequence.</title>
        <authorList>
            <person name="Garwood T.J."/>
            <person name="Larsen P.A."/>
            <person name="Fountain-Jones N.M."/>
            <person name="Garbe J.R."/>
            <person name="Macchietto M.G."/>
            <person name="Kania S.A."/>
            <person name="Gerhold R.W."/>
            <person name="Richards J.E."/>
            <person name="Wolf T.M."/>
        </authorList>
    </citation>
    <scope>NUCLEOTIDE SEQUENCE</scope>
    <source>
        <strain evidence="1">MNPRO001-30</strain>
        <tissue evidence="1">Meninges</tissue>
    </source>
</reference>
<dbReference type="AlphaFoldDB" id="A0AAD5QWZ7"/>